<reference evidence="2 3" key="1">
    <citation type="submission" date="2020-04" db="EMBL/GenBank/DDBJ databases">
        <title>Whole-genome sequencing of Vibrio spp. from China reveals different genetic environments of blaCTX-M-14 among diverse lineages.</title>
        <authorList>
            <person name="Zheng Z."/>
            <person name="Ye L."/>
            <person name="Chen S."/>
        </authorList>
    </citation>
    <scope>NUCLEOTIDE SEQUENCE [LARGE SCALE GENOMIC DNA]</scope>
    <source>
        <strain evidence="2 3">Vb1636</strain>
    </source>
</reference>
<accession>A0A7Y0R1W6</accession>
<evidence type="ECO:0000256" key="1">
    <source>
        <dbReference type="SAM" id="Phobius"/>
    </source>
</evidence>
<dbReference type="OrthoDB" id="5881791at2"/>
<sequence length="51" mass="5654">MTNVSVAFSTSARKHITNCLRVIRNAWHFYYALNLVVKVVCGGFGIALLTP</sequence>
<evidence type="ECO:0000313" key="2">
    <source>
        <dbReference type="EMBL" id="NMR76554.1"/>
    </source>
</evidence>
<keyword evidence="1" id="KW-1133">Transmembrane helix</keyword>
<protein>
    <submittedName>
        <fullName evidence="2">DUF3265 domain-containing protein</fullName>
    </submittedName>
</protein>
<organism evidence="2 3">
    <name type="scientific">Vibrio alginolyticus</name>
    <dbReference type="NCBI Taxonomy" id="663"/>
    <lineage>
        <taxon>Bacteria</taxon>
        <taxon>Pseudomonadati</taxon>
        <taxon>Pseudomonadota</taxon>
        <taxon>Gammaproteobacteria</taxon>
        <taxon>Vibrionales</taxon>
        <taxon>Vibrionaceae</taxon>
        <taxon>Vibrio</taxon>
    </lineage>
</organism>
<dbReference type="AlphaFoldDB" id="A0A7Y0R1W6"/>
<keyword evidence="1" id="KW-0472">Membrane</keyword>
<feature type="transmembrane region" description="Helical" evidence="1">
    <location>
        <begin position="29"/>
        <end position="49"/>
    </location>
</feature>
<evidence type="ECO:0000313" key="3">
    <source>
        <dbReference type="Proteomes" id="UP000565155"/>
    </source>
</evidence>
<dbReference type="EMBL" id="JABCMA010000055">
    <property type="protein sequence ID" value="NMR76554.1"/>
    <property type="molecule type" value="Genomic_DNA"/>
</dbReference>
<name>A0A7Y0R1W6_VIBAL</name>
<keyword evidence="1" id="KW-0812">Transmembrane</keyword>
<gene>
    <name evidence="2" type="ORF">HKB35_23400</name>
</gene>
<dbReference type="AntiFam" id="ANF00277">
    <property type="entry name" value="Spurious ORF (formerly Pfam entry PF11665)"/>
</dbReference>
<dbReference type="Proteomes" id="UP000565155">
    <property type="component" value="Unassembled WGS sequence"/>
</dbReference>
<comment type="caution">
    <text evidence="2">The sequence shown here is derived from an EMBL/GenBank/DDBJ whole genome shotgun (WGS) entry which is preliminary data.</text>
</comment>
<proteinExistence type="predicted"/>